<dbReference type="Pfam" id="PF00903">
    <property type="entry name" value="Glyoxalase"/>
    <property type="match status" value="1"/>
</dbReference>
<dbReference type="OrthoDB" id="9793039at2"/>
<evidence type="ECO:0000313" key="3">
    <source>
        <dbReference type="Proteomes" id="UP000294744"/>
    </source>
</evidence>
<dbReference type="SUPFAM" id="SSF54593">
    <property type="entry name" value="Glyoxalase/Bleomycin resistance protein/Dihydroxybiphenyl dioxygenase"/>
    <property type="match status" value="2"/>
</dbReference>
<dbReference type="InterPro" id="IPR041581">
    <property type="entry name" value="Glyoxalase_6"/>
</dbReference>
<proteinExistence type="predicted"/>
<comment type="caution">
    <text evidence="2">The sequence shown here is derived from an EMBL/GenBank/DDBJ whole genome shotgun (WGS) entry which is preliminary data.</text>
</comment>
<dbReference type="RefSeq" id="WP_132620847.1">
    <property type="nucleotide sequence ID" value="NZ_SMKV01000006.1"/>
</dbReference>
<protein>
    <submittedName>
        <fullName evidence="2">VOC family protein</fullName>
    </submittedName>
</protein>
<dbReference type="EMBL" id="SMKV01000006">
    <property type="protein sequence ID" value="TDC94823.1"/>
    <property type="molecule type" value="Genomic_DNA"/>
</dbReference>
<sequence length="255" mass="28034">MSIALGAPGWTDLTSYDVEAAREFYTGLFGWRWVQRCEYSIAFRDDTPVAGLLKPDSDHIPTAWTLYLECESTRRATERIRALGGKVIVPPTETPGHEMFLIAEDPGGAVVGLWEAPENAVFGWARAGALCWAEVRTRDASAVDSFYAQLLGYRQEQIGEPGGDFDFTVWHVGDQPMLGRSESSRSLPADVPSHWQLYFQVNPDHDADAAVAKAQALGGEVLREPTDSPYGRMAVVRDVVGASFAVIDTDRLTPE</sequence>
<dbReference type="Pfam" id="PF18029">
    <property type="entry name" value="Glyoxalase_6"/>
    <property type="match status" value="1"/>
</dbReference>
<dbReference type="InterPro" id="IPR029068">
    <property type="entry name" value="Glyas_Bleomycin-R_OHBP_Dase"/>
</dbReference>
<reference evidence="2 3" key="1">
    <citation type="submission" date="2019-03" db="EMBL/GenBank/DDBJ databases">
        <title>Draft genome sequences of novel Actinobacteria.</title>
        <authorList>
            <person name="Sahin N."/>
            <person name="Ay H."/>
            <person name="Saygin H."/>
        </authorList>
    </citation>
    <scope>NUCLEOTIDE SEQUENCE [LARGE SCALE GENOMIC DNA]</scope>
    <source>
        <strain evidence="2 3">16K404</strain>
    </source>
</reference>
<dbReference type="InterPro" id="IPR004360">
    <property type="entry name" value="Glyas_Fos-R_dOase_dom"/>
</dbReference>
<dbReference type="AlphaFoldDB" id="A0A4R4V0T5"/>
<accession>A0A4R4V0T5</accession>
<keyword evidence="3" id="KW-1185">Reference proteome</keyword>
<dbReference type="Gene3D" id="3.10.180.10">
    <property type="entry name" value="2,3-Dihydroxybiphenyl 1,2-Dioxygenase, domain 1"/>
    <property type="match status" value="2"/>
</dbReference>
<dbReference type="Proteomes" id="UP000294744">
    <property type="component" value="Unassembled WGS sequence"/>
</dbReference>
<feature type="domain" description="VOC" evidence="1">
    <location>
        <begin position="129"/>
        <end position="249"/>
    </location>
</feature>
<dbReference type="CDD" id="cd07247">
    <property type="entry name" value="SgaA_N_like"/>
    <property type="match status" value="1"/>
</dbReference>
<name>A0A4R4V0T5_9PSEU</name>
<dbReference type="PANTHER" id="PTHR33993">
    <property type="entry name" value="GLYOXALASE-RELATED"/>
    <property type="match status" value="1"/>
</dbReference>
<gene>
    <name evidence="2" type="ORF">E1161_07205</name>
</gene>
<dbReference type="InterPro" id="IPR037523">
    <property type="entry name" value="VOC_core"/>
</dbReference>
<dbReference type="PANTHER" id="PTHR33993:SF14">
    <property type="entry name" value="GB|AAF24581.1"/>
    <property type="match status" value="1"/>
</dbReference>
<dbReference type="InterPro" id="IPR052164">
    <property type="entry name" value="Anthracycline_SecMetBiosynth"/>
</dbReference>
<evidence type="ECO:0000259" key="1">
    <source>
        <dbReference type="PROSITE" id="PS51819"/>
    </source>
</evidence>
<organism evidence="2 3">
    <name type="scientific">Saccharopolyspora aridisoli</name>
    <dbReference type="NCBI Taxonomy" id="2530385"/>
    <lineage>
        <taxon>Bacteria</taxon>
        <taxon>Bacillati</taxon>
        <taxon>Actinomycetota</taxon>
        <taxon>Actinomycetes</taxon>
        <taxon>Pseudonocardiales</taxon>
        <taxon>Pseudonocardiaceae</taxon>
        <taxon>Saccharopolyspora</taxon>
    </lineage>
</organism>
<dbReference type="PROSITE" id="PS51819">
    <property type="entry name" value="VOC"/>
    <property type="match status" value="2"/>
</dbReference>
<feature type="domain" description="VOC" evidence="1">
    <location>
        <begin position="7"/>
        <end position="116"/>
    </location>
</feature>
<evidence type="ECO:0000313" key="2">
    <source>
        <dbReference type="EMBL" id="TDC94823.1"/>
    </source>
</evidence>